<evidence type="ECO:0008006" key="12">
    <source>
        <dbReference type="Google" id="ProtNLM"/>
    </source>
</evidence>
<dbReference type="PANTHER" id="PTHR30572:SF4">
    <property type="entry name" value="ABC TRANSPORTER PERMEASE YTRF"/>
    <property type="match status" value="1"/>
</dbReference>
<comment type="subcellular location">
    <subcellularLocation>
        <location evidence="1">Cell membrane</location>
        <topology evidence="1">Multi-pass membrane protein</topology>
    </subcellularLocation>
</comment>
<reference evidence="10 11" key="1">
    <citation type="journal article" date="2016" name="Nat. Commun.">
        <title>Thousands of microbial genomes shed light on interconnected biogeochemical processes in an aquifer system.</title>
        <authorList>
            <person name="Anantharaman K."/>
            <person name="Brown C.T."/>
            <person name="Hug L.A."/>
            <person name="Sharon I."/>
            <person name="Castelle C.J."/>
            <person name="Probst A.J."/>
            <person name="Thomas B.C."/>
            <person name="Singh A."/>
            <person name="Wilkins M.J."/>
            <person name="Karaoz U."/>
            <person name="Brodie E.L."/>
            <person name="Williams K.H."/>
            <person name="Hubbard S.S."/>
            <person name="Banfield J.F."/>
        </authorList>
    </citation>
    <scope>NUCLEOTIDE SEQUENCE [LARGE SCALE GENOMIC DNA]</scope>
</reference>
<comment type="similarity">
    <text evidence="6">Belongs to the ABC-4 integral membrane protein family.</text>
</comment>
<feature type="transmembrane region" description="Helical" evidence="7">
    <location>
        <begin position="272"/>
        <end position="300"/>
    </location>
</feature>
<evidence type="ECO:0000259" key="8">
    <source>
        <dbReference type="Pfam" id="PF02687"/>
    </source>
</evidence>
<feature type="transmembrane region" description="Helical" evidence="7">
    <location>
        <begin position="21"/>
        <end position="42"/>
    </location>
</feature>
<keyword evidence="4 7" id="KW-1133">Transmembrane helix</keyword>
<accession>A0A1F5KKH4</accession>
<organism evidence="10 11">
    <name type="scientific">Candidatus Daviesbacteria bacterium RIFCSPHIGHO2_02_FULL_43_12</name>
    <dbReference type="NCBI Taxonomy" id="1797776"/>
    <lineage>
        <taxon>Bacteria</taxon>
        <taxon>Candidatus Daviesiibacteriota</taxon>
    </lineage>
</organism>
<feature type="domain" description="ABC3 transporter permease C-terminal" evidence="8">
    <location>
        <begin position="280"/>
        <end position="390"/>
    </location>
</feature>
<keyword evidence="2" id="KW-1003">Cell membrane</keyword>
<sequence length="397" mass="42021">MNILETIGLAIKAIISNRLRSFLTVLGIVIGVTSVILLVSLVTGLKTYITGQISGLGSNLIFVVPGKLGGGRGPGGVQVNRLTYQHATEVKNKLGSEAEVSAAVQKITQAKYLNLTSKDTSIFGMQSNVLKVILAIKLDSGRFFNSSEADAAKRVAVIGQTVKKNLFKDASPLGKSISVNNLKYVVIGVIATRGSTFGVDQDNTIYAPLLTVSRQFGIDKLNTIYISAASNESVKAVQDKTVAILKKSLSEDDFTVQTQEQTLSTISQITGVLTAALGGIAAISLIVGGIGVMNIMLVSVTERTREIGLRKALGAKPADIRNQFLVEAVTLSSIGGVIGIILGFLLSLVIGKFFTTSVPMWSVFLSFGFSMLVGVVFGVAPAIRAARLNPIQALRYE</sequence>
<dbReference type="GO" id="GO:0005886">
    <property type="term" value="C:plasma membrane"/>
    <property type="evidence" value="ECO:0007669"/>
    <property type="project" value="UniProtKB-SubCell"/>
</dbReference>
<name>A0A1F5KKH4_9BACT</name>
<evidence type="ECO:0000313" key="10">
    <source>
        <dbReference type="EMBL" id="OGE41374.1"/>
    </source>
</evidence>
<gene>
    <name evidence="10" type="ORF">A3D25_02510</name>
</gene>
<feature type="transmembrane region" description="Helical" evidence="7">
    <location>
        <begin position="324"/>
        <end position="349"/>
    </location>
</feature>
<keyword evidence="3 7" id="KW-0812">Transmembrane</keyword>
<dbReference type="InterPro" id="IPR025857">
    <property type="entry name" value="MacB_PCD"/>
</dbReference>
<dbReference type="Proteomes" id="UP000177328">
    <property type="component" value="Unassembled WGS sequence"/>
</dbReference>
<evidence type="ECO:0000256" key="3">
    <source>
        <dbReference type="ARBA" id="ARBA00022692"/>
    </source>
</evidence>
<evidence type="ECO:0000256" key="1">
    <source>
        <dbReference type="ARBA" id="ARBA00004651"/>
    </source>
</evidence>
<evidence type="ECO:0000313" key="11">
    <source>
        <dbReference type="Proteomes" id="UP000177328"/>
    </source>
</evidence>
<dbReference type="EMBL" id="MFDD01000002">
    <property type="protein sequence ID" value="OGE41374.1"/>
    <property type="molecule type" value="Genomic_DNA"/>
</dbReference>
<evidence type="ECO:0000256" key="6">
    <source>
        <dbReference type="ARBA" id="ARBA00038076"/>
    </source>
</evidence>
<dbReference type="InterPro" id="IPR050250">
    <property type="entry name" value="Macrolide_Exporter_MacB"/>
</dbReference>
<evidence type="ECO:0000256" key="2">
    <source>
        <dbReference type="ARBA" id="ARBA00022475"/>
    </source>
</evidence>
<evidence type="ECO:0000256" key="4">
    <source>
        <dbReference type="ARBA" id="ARBA00022989"/>
    </source>
</evidence>
<dbReference type="GO" id="GO:0022857">
    <property type="term" value="F:transmembrane transporter activity"/>
    <property type="evidence" value="ECO:0007669"/>
    <property type="project" value="TreeGrafter"/>
</dbReference>
<keyword evidence="5 7" id="KW-0472">Membrane</keyword>
<dbReference type="Pfam" id="PF12704">
    <property type="entry name" value="MacB_PCD"/>
    <property type="match status" value="1"/>
</dbReference>
<comment type="caution">
    <text evidence="10">The sequence shown here is derived from an EMBL/GenBank/DDBJ whole genome shotgun (WGS) entry which is preliminary data.</text>
</comment>
<feature type="domain" description="MacB-like periplasmic core" evidence="9">
    <location>
        <begin position="21"/>
        <end position="241"/>
    </location>
</feature>
<evidence type="ECO:0000256" key="7">
    <source>
        <dbReference type="SAM" id="Phobius"/>
    </source>
</evidence>
<feature type="transmembrane region" description="Helical" evidence="7">
    <location>
        <begin position="361"/>
        <end position="383"/>
    </location>
</feature>
<protein>
    <recommendedName>
        <fullName evidence="12">Multidrug ABC transporter substrate-binding protein</fullName>
    </recommendedName>
</protein>
<dbReference type="Pfam" id="PF02687">
    <property type="entry name" value="FtsX"/>
    <property type="match status" value="1"/>
</dbReference>
<dbReference type="PANTHER" id="PTHR30572">
    <property type="entry name" value="MEMBRANE COMPONENT OF TRANSPORTER-RELATED"/>
    <property type="match status" value="1"/>
</dbReference>
<dbReference type="AlphaFoldDB" id="A0A1F5KKH4"/>
<dbReference type="InterPro" id="IPR003838">
    <property type="entry name" value="ABC3_permease_C"/>
</dbReference>
<proteinExistence type="inferred from homology"/>
<evidence type="ECO:0000256" key="5">
    <source>
        <dbReference type="ARBA" id="ARBA00023136"/>
    </source>
</evidence>
<evidence type="ECO:0000259" key="9">
    <source>
        <dbReference type="Pfam" id="PF12704"/>
    </source>
</evidence>